<reference evidence="1 2" key="1">
    <citation type="journal article" date="2019" name="Int. J. Syst. Evol. Microbiol.">
        <title>The Global Catalogue of Microorganisms (GCM) 10K type strain sequencing project: providing services to taxonomists for standard genome sequencing and annotation.</title>
        <authorList>
            <consortium name="The Broad Institute Genomics Platform"/>
            <consortium name="The Broad Institute Genome Sequencing Center for Infectious Disease"/>
            <person name="Wu L."/>
            <person name="Ma J."/>
        </authorList>
    </citation>
    <scope>NUCLEOTIDE SEQUENCE [LARGE SCALE GENOMIC DNA]</scope>
    <source>
        <strain evidence="1 2">JCM 11136</strain>
    </source>
</reference>
<gene>
    <name evidence="1" type="ORF">GCM10009560_15590</name>
</gene>
<dbReference type="RefSeq" id="WP_343949033.1">
    <property type="nucleotide sequence ID" value="NZ_BAAAHQ010000007.1"/>
</dbReference>
<protein>
    <submittedName>
        <fullName evidence="1">Uncharacterized protein</fullName>
    </submittedName>
</protein>
<evidence type="ECO:0000313" key="2">
    <source>
        <dbReference type="Proteomes" id="UP001501578"/>
    </source>
</evidence>
<proteinExistence type="predicted"/>
<accession>A0ABN1NWQ5</accession>
<dbReference type="EMBL" id="BAAAHQ010000007">
    <property type="protein sequence ID" value="GAA0918539.1"/>
    <property type="molecule type" value="Genomic_DNA"/>
</dbReference>
<evidence type="ECO:0000313" key="1">
    <source>
        <dbReference type="EMBL" id="GAA0918539.1"/>
    </source>
</evidence>
<dbReference type="Proteomes" id="UP001501578">
    <property type="component" value="Unassembled WGS sequence"/>
</dbReference>
<comment type="caution">
    <text evidence="1">The sequence shown here is derived from an EMBL/GenBank/DDBJ whole genome shotgun (WGS) entry which is preliminary data.</text>
</comment>
<sequence length="75" mass="8268">MSNARKSLNVTELRPGMRVLDRDIVATSVRHCACSMPNPDLVTEVRPARKYAHITFGNYTIVKVPLDRAVSVASA</sequence>
<name>A0ABN1NWQ5_9ACTN</name>
<keyword evidence="2" id="KW-1185">Reference proteome</keyword>
<organism evidence="1 2">
    <name type="scientific">Nonomuraea longicatena</name>
    <dbReference type="NCBI Taxonomy" id="83682"/>
    <lineage>
        <taxon>Bacteria</taxon>
        <taxon>Bacillati</taxon>
        <taxon>Actinomycetota</taxon>
        <taxon>Actinomycetes</taxon>
        <taxon>Streptosporangiales</taxon>
        <taxon>Streptosporangiaceae</taxon>
        <taxon>Nonomuraea</taxon>
    </lineage>
</organism>